<dbReference type="EMBL" id="DS999411">
    <property type="protein sequence ID" value="EED36741.1"/>
    <property type="molecule type" value="Genomic_DNA"/>
</dbReference>
<dbReference type="PANTHER" id="PTHR41983:SF2">
    <property type="entry name" value="SHORT-CHAIN FATTY ACID TRANSPORTER-RELATED"/>
    <property type="match status" value="1"/>
</dbReference>
<feature type="transmembrane region" description="Helical" evidence="1">
    <location>
        <begin position="298"/>
        <end position="317"/>
    </location>
</feature>
<protein>
    <submittedName>
        <fullName evidence="2">Short-chain fatty acids transporter</fullName>
    </submittedName>
</protein>
<dbReference type="InterPro" id="IPR006160">
    <property type="entry name" value="SCFA_transpt_AtoE"/>
</dbReference>
<reference evidence="3" key="1">
    <citation type="journal article" date="2013" name="BMC Microbiol.">
        <title>Taxonomy and evolution of bacteriochlorophyll a-containing members of the OM60/NOR5 clade of marine gammaproteobacteria: description of Luminiphilus syltensis gen. nov., sp. nov., reclassification of Haliea rubra as Pseudohaliea rubra gen. nov., comb. nov., and emendation of Chromatocurvus halotolerans.</title>
        <authorList>
            <person name="Spring S."/>
            <person name="Riedel T."/>
            <person name="Sproer C."/>
            <person name="Yan S."/>
            <person name="Harder J."/>
            <person name="Fuchs B.M."/>
        </authorList>
    </citation>
    <scope>NUCLEOTIDE SEQUENCE [LARGE SCALE GENOMIC DNA]</scope>
    <source>
        <strain evidence="3">NOR51-B</strain>
    </source>
</reference>
<sequence>MDRVRHLQEWIERHTPDPLVFAISLTVFIGVVAVTTTSVHPLDLLNGWGDSLHTLLAFSMQMALIIVTAYVLAHTALVRRGLLKVAGLAITSTRAYVLVILTSAFFSLLAWPLGLIAGGLLAREVARNAVDIKLAIHYPLLVAAAFGGFVVWEMGYSSSIGLSVATPGNPLEADIGRLIPIGETLLTDWNLLTILSTLLVVTLTVLVLHRLLGVHKPVVPEGLTFTPENAAKAAPVEGKRWQSVLLGILLASYVFFWFWEKGANLDLNVVNWTFLALGLLLVRSLQDYSSLFSEGARVAAPVLLQYPFYAGIMGIAVQSGLAESLTATVISVASAESLPVLAFFSAGLINLFIPSGGAQWAIQGPTFIQAANILDVDRGLITMSVAYGDQWTNLIQPFCAVPLLAVSGLQLRHIYGFSILICILSAFPLITGLMMGSALG</sequence>
<dbReference type="eggNOG" id="COG2031">
    <property type="taxonomic scope" value="Bacteria"/>
</dbReference>
<keyword evidence="1" id="KW-0472">Membrane</keyword>
<feature type="transmembrane region" description="Helical" evidence="1">
    <location>
        <begin position="329"/>
        <end position="353"/>
    </location>
</feature>
<dbReference type="RefSeq" id="WP_009021483.1">
    <property type="nucleotide sequence ID" value="NZ_DS999411.1"/>
</dbReference>
<feature type="transmembrane region" description="Helical" evidence="1">
    <location>
        <begin position="265"/>
        <end position="286"/>
    </location>
</feature>
<dbReference type="OrthoDB" id="9342495at2"/>
<feature type="transmembrane region" description="Helical" evidence="1">
    <location>
        <begin position="54"/>
        <end position="76"/>
    </location>
</feature>
<keyword evidence="1" id="KW-0812">Transmembrane</keyword>
<accession>B8KT67</accession>
<evidence type="ECO:0000313" key="2">
    <source>
        <dbReference type="EMBL" id="EED36741.1"/>
    </source>
</evidence>
<proteinExistence type="predicted"/>
<dbReference type="Proteomes" id="UP000004699">
    <property type="component" value="Unassembled WGS sequence"/>
</dbReference>
<name>B8KT67_9GAMM</name>
<dbReference type="HOGENOM" id="CLU_037744_0_0_6"/>
<feature type="transmembrane region" description="Helical" evidence="1">
    <location>
        <begin position="414"/>
        <end position="435"/>
    </location>
</feature>
<evidence type="ECO:0000256" key="1">
    <source>
        <dbReference type="SAM" id="Phobius"/>
    </source>
</evidence>
<keyword evidence="1" id="KW-1133">Transmembrane helix</keyword>
<feature type="transmembrane region" description="Helical" evidence="1">
    <location>
        <begin position="189"/>
        <end position="208"/>
    </location>
</feature>
<dbReference type="AlphaFoldDB" id="B8KT67"/>
<feature type="transmembrane region" description="Helical" evidence="1">
    <location>
        <begin position="20"/>
        <end position="42"/>
    </location>
</feature>
<feature type="transmembrane region" description="Helical" evidence="1">
    <location>
        <begin position="134"/>
        <end position="152"/>
    </location>
</feature>
<dbReference type="Pfam" id="PF02667">
    <property type="entry name" value="SCFA_trans"/>
    <property type="match status" value="1"/>
</dbReference>
<dbReference type="STRING" id="565045.NOR51B_2693"/>
<feature type="transmembrane region" description="Helical" evidence="1">
    <location>
        <begin position="241"/>
        <end position="259"/>
    </location>
</feature>
<feature type="transmembrane region" description="Helical" evidence="1">
    <location>
        <begin position="96"/>
        <end position="122"/>
    </location>
</feature>
<evidence type="ECO:0000313" key="3">
    <source>
        <dbReference type="Proteomes" id="UP000004699"/>
    </source>
</evidence>
<organism evidence="2 3">
    <name type="scientific">Luminiphilus syltensis NOR5-1B</name>
    <dbReference type="NCBI Taxonomy" id="565045"/>
    <lineage>
        <taxon>Bacteria</taxon>
        <taxon>Pseudomonadati</taxon>
        <taxon>Pseudomonadota</taxon>
        <taxon>Gammaproteobacteria</taxon>
        <taxon>Cellvibrionales</taxon>
        <taxon>Halieaceae</taxon>
        <taxon>Luminiphilus</taxon>
    </lineage>
</organism>
<dbReference type="PANTHER" id="PTHR41983">
    <property type="entry name" value="SHORT-CHAIN FATTY ACID TRANSPORTER-RELATED"/>
    <property type="match status" value="1"/>
</dbReference>
<keyword evidence="3" id="KW-1185">Reference proteome</keyword>
<gene>
    <name evidence="2" type="ORF">NOR51B_2693</name>
</gene>
<dbReference type="GO" id="GO:0005886">
    <property type="term" value="C:plasma membrane"/>
    <property type="evidence" value="ECO:0007669"/>
    <property type="project" value="TreeGrafter"/>
</dbReference>